<keyword evidence="2" id="KW-0489">Methyltransferase</keyword>
<accession>A0A381ZQS2</accession>
<sequence length="513" mass="56100">MNDRPKRRGRNTRKVERESGSKFSLDAGMRGGQFKPLQPADLDNVHQAALEILEKTGVGNVWPEFHHIFENAGGWITGGGRVCLPGGLIERAIDQAAKSVVIHGQNPEQSIELKPESVHISTGGIGVFVFDTEERTVRDSTLADVYDCTRMADAMENIHCIGRQLVARDMKTVDDLDINTTYAMACATTKPFGAGVNRAANVSKVARMMDVIMGSDGAFRKAPICWSGVTFMVSPLRIQDEEQNLLQEMIKEGFPVLQISVPQTGTSGPARLVDTLALAVAETLFVLTWVNLLKPGHPMIVGCWPFVSDLRTGAFSGGGAEQALLMSASAQMMNYYGLPNSIAAGMSDAKEIDFQSGSEKSMSMTGAALSGSSLVFAYPGLLASIMGFSYDQMILDNELLGTVLRALKGIEVRGDLQAPQVVHDCAVDPGHFISHPQTMALMEKEYLYPELADRRSINAWLEDVEPSITERARQKATDVLRTHFPNHIAPAAHERIREMFNIQITCSRMQKES</sequence>
<dbReference type="Gene3D" id="3.20.20.480">
    <property type="entry name" value="Trimethylamine methyltransferase-like"/>
    <property type="match status" value="1"/>
</dbReference>
<dbReference type="InterPro" id="IPR038601">
    <property type="entry name" value="MttB-like_sf"/>
</dbReference>
<dbReference type="AlphaFoldDB" id="A0A381ZQS2"/>
<evidence type="ECO:0000256" key="3">
    <source>
        <dbReference type="ARBA" id="ARBA00022679"/>
    </source>
</evidence>
<dbReference type="Pfam" id="PF06253">
    <property type="entry name" value="MTTB"/>
    <property type="match status" value="1"/>
</dbReference>
<evidence type="ECO:0000256" key="2">
    <source>
        <dbReference type="ARBA" id="ARBA00022603"/>
    </source>
</evidence>
<comment type="similarity">
    <text evidence="1">Belongs to the trimethylamine methyltransferase family.</text>
</comment>
<organism evidence="5">
    <name type="scientific">marine metagenome</name>
    <dbReference type="NCBI Taxonomy" id="408172"/>
    <lineage>
        <taxon>unclassified sequences</taxon>
        <taxon>metagenomes</taxon>
        <taxon>ecological metagenomes</taxon>
    </lineage>
</organism>
<dbReference type="GO" id="GO:0032259">
    <property type="term" value="P:methylation"/>
    <property type="evidence" value="ECO:0007669"/>
    <property type="project" value="UniProtKB-KW"/>
</dbReference>
<evidence type="ECO:0000313" key="5">
    <source>
        <dbReference type="EMBL" id="SVA91586.1"/>
    </source>
</evidence>
<evidence type="ECO:0008006" key="6">
    <source>
        <dbReference type="Google" id="ProtNLM"/>
    </source>
</evidence>
<gene>
    <name evidence="5" type="ORF">METZ01_LOCUS144440</name>
</gene>
<protein>
    <recommendedName>
        <fullName evidence="6">Trimethylamine methyltransferase</fullName>
    </recommendedName>
</protein>
<feature type="compositionally biased region" description="Basic residues" evidence="4">
    <location>
        <begin position="1"/>
        <end position="12"/>
    </location>
</feature>
<dbReference type="GO" id="GO:0008168">
    <property type="term" value="F:methyltransferase activity"/>
    <property type="evidence" value="ECO:0007669"/>
    <property type="project" value="UniProtKB-KW"/>
</dbReference>
<feature type="region of interest" description="Disordered" evidence="4">
    <location>
        <begin position="1"/>
        <end position="30"/>
    </location>
</feature>
<dbReference type="EMBL" id="UINC01022285">
    <property type="protein sequence ID" value="SVA91586.1"/>
    <property type="molecule type" value="Genomic_DNA"/>
</dbReference>
<name>A0A381ZQS2_9ZZZZ</name>
<keyword evidence="3" id="KW-0808">Transferase</keyword>
<proteinExistence type="inferred from homology"/>
<reference evidence="5" key="1">
    <citation type="submission" date="2018-05" db="EMBL/GenBank/DDBJ databases">
        <authorList>
            <person name="Lanie J.A."/>
            <person name="Ng W.-L."/>
            <person name="Kazmierczak K.M."/>
            <person name="Andrzejewski T.M."/>
            <person name="Davidsen T.M."/>
            <person name="Wayne K.J."/>
            <person name="Tettelin H."/>
            <person name="Glass J.I."/>
            <person name="Rusch D."/>
            <person name="Podicherti R."/>
            <person name="Tsui H.-C.T."/>
            <person name="Winkler M.E."/>
        </authorList>
    </citation>
    <scope>NUCLEOTIDE SEQUENCE</scope>
</reference>
<evidence type="ECO:0000256" key="1">
    <source>
        <dbReference type="ARBA" id="ARBA00007137"/>
    </source>
</evidence>
<dbReference type="GO" id="GO:0015948">
    <property type="term" value="P:methanogenesis"/>
    <property type="evidence" value="ECO:0007669"/>
    <property type="project" value="InterPro"/>
</dbReference>
<dbReference type="InterPro" id="IPR010426">
    <property type="entry name" value="MTTB_MeTrfase"/>
</dbReference>
<evidence type="ECO:0000256" key="4">
    <source>
        <dbReference type="SAM" id="MobiDB-lite"/>
    </source>
</evidence>